<dbReference type="RefSeq" id="XP_069198090.1">
    <property type="nucleotide sequence ID" value="XM_069345881.1"/>
</dbReference>
<evidence type="ECO:0000313" key="4">
    <source>
        <dbReference type="Proteomes" id="UP001562354"/>
    </source>
</evidence>
<feature type="compositionally biased region" description="Basic and acidic residues" evidence="2">
    <location>
        <begin position="92"/>
        <end position="120"/>
    </location>
</feature>
<proteinExistence type="predicted"/>
<dbReference type="PANTHER" id="PTHR47942:SF105">
    <property type="entry name" value="ATPASE EXPRESSION PROTEIN 3"/>
    <property type="match status" value="1"/>
</dbReference>
<gene>
    <name evidence="3" type="ORF">AAFC00_006002</name>
</gene>
<evidence type="ECO:0000256" key="1">
    <source>
        <dbReference type="ARBA" id="ARBA00022737"/>
    </source>
</evidence>
<evidence type="ECO:0000313" key="3">
    <source>
        <dbReference type="EMBL" id="KAL1301814.1"/>
    </source>
</evidence>
<feature type="region of interest" description="Disordered" evidence="2">
    <location>
        <begin position="65"/>
        <end position="131"/>
    </location>
</feature>
<dbReference type="Gene3D" id="1.25.40.10">
    <property type="entry name" value="Tetratricopeptide repeat domain"/>
    <property type="match status" value="2"/>
</dbReference>
<keyword evidence="1" id="KW-0677">Repeat</keyword>
<feature type="compositionally biased region" description="Basic and acidic residues" evidence="2">
    <location>
        <begin position="713"/>
        <end position="739"/>
    </location>
</feature>
<dbReference type="Pfam" id="PF13041">
    <property type="entry name" value="PPR_2"/>
    <property type="match status" value="1"/>
</dbReference>
<reference evidence="3 4" key="1">
    <citation type="submission" date="2024-07" db="EMBL/GenBank/DDBJ databases">
        <title>Draft sequence of the Neodothiora populina.</title>
        <authorList>
            <person name="Drown D.D."/>
            <person name="Schuette U.S."/>
            <person name="Buechlein A.B."/>
            <person name="Rusch D.R."/>
            <person name="Winton L.W."/>
            <person name="Adams G.A."/>
        </authorList>
    </citation>
    <scope>NUCLEOTIDE SEQUENCE [LARGE SCALE GENOMIC DNA]</scope>
    <source>
        <strain evidence="3 4">CPC 39397</strain>
    </source>
</reference>
<comment type="caution">
    <text evidence="3">The sequence shown here is derived from an EMBL/GenBank/DDBJ whole genome shotgun (WGS) entry which is preliminary data.</text>
</comment>
<keyword evidence="4" id="KW-1185">Reference proteome</keyword>
<evidence type="ECO:0000256" key="2">
    <source>
        <dbReference type="SAM" id="MobiDB-lite"/>
    </source>
</evidence>
<dbReference type="Proteomes" id="UP001562354">
    <property type="component" value="Unassembled WGS sequence"/>
</dbReference>
<protein>
    <recommendedName>
        <fullName evidence="5">Pentatricopeptide repeat protein</fullName>
    </recommendedName>
</protein>
<evidence type="ECO:0008006" key="5">
    <source>
        <dbReference type="Google" id="ProtNLM"/>
    </source>
</evidence>
<organism evidence="3 4">
    <name type="scientific">Neodothiora populina</name>
    <dbReference type="NCBI Taxonomy" id="2781224"/>
    <lineage>
        <taxon>Eukaryota</taxon>
        <taxon>Fungi</taxon>
        <taxon>Dikarya</taxon>
        <taxon>Ascomycota</taxon>
        <taxon>Pezizomycotina</taxon>
        <taxon>Dothideomycetes</taxon>
        <taxon>Dothideomycetidae</taxon>
        <taxon>Dothideales</taxon>
        <taxon>Dothioraceae</taxon>
        <taxon>Neodothiora</taxon>
    </lineage>
</organism>
<sequence length="752" mass="84014">MMECHSCLLRCLRAIAEEAAPTLARPGSRTTLSRYRASSRTTARVGAAAATNTAQGGRGYATYHGAAAASSSPDGPSPSMPTTEVARHRGRERYEFQGRAREERERDSDQPKPFDKDRKYKSQNLRRKIATDTPDTAKAIEEVEFGSNMDAKLERAVKKELVYLKDPLKHANHVRQTLRENDIEKALALCRIASKEMQVIVSWNHTIDWLLARRHLKLAIKTYNEMKKRAQFPDSHTYLILLRGLAIPPVHMDTVSKAVTIYHSLAAPNSRVQQSIIHTNAAIKVCARAGDMDSLWGIASRIPEKGPAAADHFTFTTILNAIRENALLEAGPRVDDNAAAQIRETAVQEGRRMWQDIVGKWRKGDLLVDEEMVCAMGRLLLLGLRPRDWDDVLSLVEQTMNIPRLAAKLGTPARKAEHLPMPRVLKQDAEPNPDEEEIMGEFDKELLSPKRIGRSGSVAYVSPSNNTLSLVMEACLKMASTNVASQYWTLLTAEDSYNVVPDMDNLNMYLRLLRQSRSSTRVVETLKTQVLDRGLRPMRKTFRIAMSACGRDKNNPAAIQNAGAILDMMEKNASEMDVKAAQIFLDLSIGSKDGKVISHAINRLGPVVQNLRSQVSYGSDRGGAVSDAIRAEALLLFRTIIGAIDVLMNQNLVPREEFVSWTSRRSRLAAYVTRVNSKVSGTAPFTDEDKLARRKESRQLANLRRNTMRRAKKAEGVWEDRKKRQENAKQDARPQEDAPKVVTKLADSPADL</sequence>
<dbReference type="InterPro" id="IPR051222">
    <property type="entry name" value="PPR/CCM1_RNA-binding"/>
</dbReference>
<dbReference type="InterPro" id="IPR002885">
    <property type="entry name" value="PPR_rpt"/>
</dbReference>
<dbReference type="GeneID" id="95979701"/>
<feature type="region of interest" description="Disordered" evidence="2">
    <location>
        <begin position="30"/>
        <end position="51"/>
    </location>
</feature>
<feature type="region of interest" description="Disordered" evidence="2">
    <location>
        <begin position="705"/>
        <end position="752"/>
    </location>
</feature>
<name>A0ABR3P6L9_9PEZI</name>
<dbReference type="PANTHER" id="PTHR47942">
    <property type="entry name" value="TETRATRICOPEPTIDE REPEAT (TPR)-LIKE SUPERFAMILY PROTEIN-RELATED"/>
    <property type="match status" value="1"/>
</dbReference>
<dbReference type="InterPro" id="IPR011990">
    <property type="entry name" value="TPR-like_helical_dom_sf"/>
</dbReference>
<dbReference type="EMBL" id="JBFMKM010000013">
    <property type="protein sequence ID" value="KAL1301814.1"/>
    <property type="molecule type" value="Genomic_DNA"/>
</dbReference>
<accession>A0ABR3P6L9</accession>